<gene>
    <name evidence="3" type="ORF">FD04_GL002186</name>
</gene>
<proteinExistence type="predicted"/>
<name>A0A0R1M404_9LACO</name>
<feature type="transmembrane region" description="Helical" evidence="2">
    <location>
        <begin position="50"/>
        <end position="69"/>
    </location>
</feature>
<dbReference type="Proteomes" id="UP000051160">
    <property type="component" value="Unassembled WGS sequence"/>
</dbReference>
<evidence type="ECO:0000256" key="1">
    <source>
        <dbReference type="SAM" id="MobiDB-lite"/>
    </source>
</evidence>
<keyword evidence="2" id="KW-1133">Transmembrane helix</keyword>
<evidence type="ECO:0000256" key="2">
    <source>
        <dbReference type="SAM" id="Phobius"/>
    </source>
</evidence>
<evidence type="ECO:0000313" key="3">
    <source>
        <dbReference type="EMBL" id="KRK99825.1"/>
    </source>
</evidence>
<dbReference type="STRING" id="1423776.FD04_GL002186"/>
<evidence type="ECO:0000313" key="4">
    <source>
        <dbReference type="Proteomes" id="UP000051160"/>
    </source>
</evidence>
<accession>A0A0R1M404</accession>
<protein>
    <submittedName>
        <fullName evidence="3">Uncharacterized protein</fullName>
    </submittedName>
</protein>
<keyword evidence="2" id="KW-0812">Transmembrane</keyword>
<keyword evidence="4" id="KW-1185">Reference proteome</keyword>
<sequence length="95" mass="10513">MQTTRLRSKVGYVWVSLGAAFSFGITQLPTTVQAATTNLTQNTDDLTEAVFIGLGLLLSLLGLFELDAYRTRHPRQKKTARKQTQRATQSASAQR</sequence>
<reference evidence="3 4" key="1">
    <citation type="journal article" date="2015" name="Genome Announc.">
        <title>Expanding the biotechnology potential of lactobacilli through comparative genomics of 213 strains and associated genera.</title>
        <authorList>
            <person name="Sun Z."/>
            <person name="Harris H.M."/>
            <person name="McCann A."/>
            <person name="Guo C."/>
            <person name="Argimon S."/>
            <person name="Zhang W."/>
            <person name="Yang X."/>
            <person name="Jeffery I.B."/>
            <person name="Cooney J.C."/>
            <person name="Kagawa T.F."/>
            <person name="Liu W."/>
            <person name="Song Y."/>
            <person name="Salvetti E."/>
            <person name="Wrobel A."/>
            <person name="Rasinkangas P."/>
            <person name="Parkhill J."/>
            <person name="Rea M.C."/>
            <person name="O'Sullivan O."/>
            <person name="Ritari J."/>
            <person name="Douillard F.P."/>
            <person name="Paul Ross R."/>
            <person name="Yang R."/>
            <person name="Briner A.E."/>
            <person name="Felis G.E."/>
            <person name="de Vos W.M."/>
            <person name="Barrangou R."/>
            <person name="Klaenhammer T.R."/>
            <person name="Caufield P.W."/>
            <person name="Cui Y."/>
            <person name="Zhang H."/>
            <person name="O'Toole P.W."/>
        </authorList>
    </citation>
    <scope>NUCLEOTIDE SEQUENCE [LARGE SCALE GENOMIC DNA]</scope>
    <source>
        <strain evidence="3 4">DSM 19909</strain>
    </source>
</reference>
<comment type="caution">
    <text evidence="3">The sequence shown here is derived from an EMBL/GenBank/DDBJ whole genome shotgun (WGS) entry which is preliminary data.</text>
</comment>
<feature type="compositionally biased region" description="Basic residues" evidence="1">
    <location>
        <begin position="72"/>
        <end position="84"/>
    </location>
</feature>
<keyword evidence="2" id="KW-0472">Membrane</keyword>
<feature type="compositionally biased region" description="Low complexity" evidence="1">
    <location>
        <begin position="85"/>
        <end position="95"/>
    </location>
</feature>
<dbReference type="AlphaFoldDB" id="A0A0R1M404"/>
<dbReference type="RefSeq" id="WP_056946323.1">
    <property type="nucleotide sequence ID" value="NZ_AZEE01000002.1"/>
</dbReference>
<feature type="region of interest" description="Disordered" evidence="1">
    <location>
        <begin position="72"/>
        <end position="95"/>
    </location>
</feature>
<organism evidence="3 4">
    <name type="scientific">Secundilactobacillus odoratitofui DSM 19909 = JCM 15043</name>
    <dbReference type="NCBI Taxonomy" id="1423776"/>
    <lineage>
        <taxon>Bacteria</taxon>
        <taxon>Bacillati</taxon>
        <taxon>Bacillota</taxon>
        <taxon>Bacilli</taxon>
        <taxon>Lactobacillales</taxon>
        <taxon>Lactobacillaceae</taxon>
        <taxon>Secundilactobacillus</taxon>
    </lineage>
</organism>
<dbReference type="EMBL" id="AZEE01000002">
    <property type="protein sequence ID" value="KRK99825.1"/>
    <property type="molecule type" value="Genomic_DNA"/>
</dbReference>
<dbReference type="PATRIC" id="fig|1423776.4.peg.2213"/>